<keyword evidence="8" id="KW-1185">Reference proteome</keyword>
<dbReference type="eggNOG" id="COG1280">
    <property type="taxonomic scope" value="Bacteria"/>
</dbReference>
<dbReference type="STRING" id="471852.Tcur_2381"/>
<dbReference type="GO" id="GO:0015171">
    <property type="term" value="F:amino acid transmembrane transporter activity"/>
    <property type="evidence" value="ECO:0007669"/>
    <property type="project" value="TreeGrafter"/>
</dbReference>
<dbReference type="RefSeq" id="WP_012852730.1">
    <property type="nucleotide sequence ID" value="NC_013510.1"/>
</dbReference>
<evidence type="ECO:0000256" key="6">
    <source>
        <dbReference type="SAM" id="Phobius"/>
    </source>
</evidence>
<sequence length="210" mass="21849">MVEALVAFCGAALLVSMAPGPSTVVIMRESALGGRAAGIAALAGNEVGMLGWALVAAAGLSALLAVSELAYDVLRVTGAAVLVWLGAQTLWRARRPPAPGGDRLPAATSQRRLWRSFRTGVVTAAANPKAGVFVVSFLPQFIPPGAPVPAMLPALALLWVAIDVIWYLGMVWLVGTLRPLVTRPQVQRRLEQACGALLVGLGARLAAESR</sequence>
<evidence type="ECO:0000256" key="2">
    <source>
        <dbReference type="ARBA" id="ARBA00022475"/>
    </source>
</evidence>
<accession>D1A2Z8</accession>
<dbReference type="PANTHER" id="PTHR30086:SF20">
    <property type="entry name" value="ARGININE EXPORTER PROTEIN ARGO-RELATED"/>
    <property type="match status" value="1"/>
</dbReference>
<reference evidence="7 8" key="1">
    <citation type="journal article" date="2011" name="Stand. Genomic Sci.">
        <title>Complete genome sequence of Thermomonospora curvata type strain (B9).</title>
        <authorList>
            <person name="Chertkov O."/>
            <person name="Sikorski J."/>
            <person name="Nolan M."/>
            <person name="Lapidus A."/>
            <person name="Lucas S."/>
            <person name="Del Rio T.G."/>
            <person name="Tice H."/>
            <person name="Cheng J.F."/>
            <person name="Goodwin L."/>
            <person name="Pitluck S."/>
            <person name="Liolios K."/>
            <person name="Ivanova N."/>
            <person name="Mavromatis K."/>
            <person name="Mikhailova N."/>
            <person name="Ovchinnikova G."/>
            <person name="Pati A."/>
            <person name="Chen A."/>
            <person name="Palaniappan K."/>
            <person name="Djao O.D."/>
            <person name="Land M."/>
            <person name="Hauser L."/>
            <person name="Chang Y.J."/>
            <person name="Jeffries C.D."/>
            <person name="Brettin T."/>
            <person name="Han C."/>
            <person name="Detter J.C."/>
            <person name="Rohde M."/>
            <person name="Goker M."/>
            <person name="Woyke T."/>
            <person name="Bristow J."/>
            <person name="Eisen J.A."/>
            <person name="Markowitz V."/>
            <person name="Hugenholtz P."/>
            <person name="Klenk H.P."/>
            <person name="Kyrpides N.C."/>
        </authorList>
    </citation>
    <scope>NUCLEOTIDE SEQUENCE [LARGE SCALE GENOMIC DNA]</scope>
    <source>
        <strain evidence="8">ATCC 19995 / DSM 43183 / JCM 3096 / KCTC 9072 / NBRC 15933 / NCIMB 10081 / Henssen B9</strain>
    </source>
</reference>
<feature type="transmembrane region" description="Helical" evidence="6">
    <location>
        <begin position="49"/>
        <end position="66"/>
    </location>
</feature>
<keyword evidence="4 6" id="KW-1133">Transmembrane helix</keyword>
<dbReference type="OrthoDB" id="3175972at2"/>
<dbReference type="EMBL" id="CP001738">
    <property type="protein sequence ID" value="ACY97946.1"/>
    <property type="molecule type" value="Genomic_DNA"/>
</dbReference>
<evidence type="ECO:0000256" key="4">
    <source>
        <dbReference type="ARBA" id="ARBA00022989"/>
    </source>
</evidence>
<dbReference type="PANTHER" id="PTHR30086">
    <property type="entry name" value="ARGININE EXPORTER PROTEIN ARGO"/>
    <property type="match status" value="1"/>
</dbReference>
<organism evidence="7 8">
    <name type="scientific">Thermomonospora curvata (strain ATCC 19995 / DSM 43183 / JCM 3096 / KCTC 9072 / NBRC 15933 / NCIMB 10081 / Henssen B9)</name>
    <dbReference type="NCBI Taxonomy" id="471852"/>
    <lineage>
        <taxon>Bacteria</taxon>
        <taxon>Bacillati</taxon>
        <taxon>Actinomycetota</taxon>
        <taxon>Actinomycetes</taxon>
        <taxon>Streptosporangiales</taxon>
        <taxon>Thermomonosporaceae</taxon>
        <taxon>Thermomonospora</taxon>
    </lineage>
</organism>
<dbReference type="HOGENOM" id="CLU_079569_3_0_11"/>
<evidence type="ECO:0000313" key="7">
    <source>
        <dbReference type="EMBL" id="ACY97946.1"/>
    </source>
</evidence>
<name>D1A2Z8_THECD</name>
<evidence type="ECO:0000313" key="8">
    <source>
        <dbReference type="Proteomes" id="UP000001918"/>
    </source>
</evidence>
<keyword evidence="5 6" id="KW-0472">Membrane</keyword>
<comment type="subcellular location">
    <subcellularLocation>
        <location evidence="1">Cell membrane</location>
        <topology evidence="1">Multi-pass membrane protein</topology>
    </subcellularLocation>
</comment>
<evidence type="ECO:0000256" key="5">
    <source>
        <dbReference type="ARBA" id="ARBA00023136"/>
    </source>
</evidence>
<protein>
    <submittedName>
        <fullName evidence="7">Lysine exporter protein (LYSE/YGGA)</fullName>
    </submittedName>
</protein>
<dbReference type="InterPro" id="IPR001123">
    <property type="entry name" value="LeuE-type"/>
</dbReference>
<feature type="transmembrane region" description="Helical" evidence="6">
    <location>
        <begin position="150"/>
        <end position="174"/>
    </location>
</feature>
<evidence type="ECO:0000256" key="1">
    <source>
        <dbReference type="ARBA" id="ARBA00004651"/>
    </source>
</evidence>
<dbReference type="PIRSF" id="PIRSF006324">
    <property type="entry name" value="LeuE"/>
    <property type="match status" value="1"/>
</dbReference>
<dbReference type="AlphaFoldDB" id="D1A2Z8"/>
<dbReference type="Proteomes" id="UP000001918">
    <property type="component" value="Chromosome"/>
</dbReference>
<dbReference type="GO" id="GO:0005886">
    <property type="term" value="C:plasma membrane"/>
    <property type="evidence" value="ECO:0007669"/>
    <property type="project" value="UniProtKB-SubCell"/>
</dbReference>
<keyword evidence="3 6" id="KW-0812">Transmembrane</keyword>
<dbReference type="KEGG" id="tcu:Tcur_2381"/>
<gene>
    <name evidence="7" type="ordered locus">Tcur_2381</name>
</gene>
<dbReference type="Pfam" id="PF01810">
    <property type="entry name" value="LysE"/>
    <property type="match status" value="1"/>
</dbReference>
<evidence type="ECO:0000256" key="3">
    <source>
        <dbReference type="ARBA" id="ARBA00022692"/>
    </source>
</evidence>
<keyword evidence="2" id="KW-1003">Cell membrane</keyword>
<proteinExistence type="predicted"/>